<dbReference type="SFLD" id="SFLDG01017">
    <property type="entry name" value="Polyprenyl_Transferase_Like"/>
    <property type="match status" value="1"/>
</dbReference>
<dbReference type="CDD" id="cd00685">
    <property type="entry name" value="Trans_IPPS_HT"/>
    <property type="match status" value="1"/>
</dbReference>
<dbReference type="AlphaFoldDB" id="M3ADX4"/>
<keyword evidence="5" id="KW-0460">Magnesium</keyword>
<comment type="similarity">
    <text evidence="2 7">Belongs to the FPP/GGPP synthase family.</text>
</comment>
<dbReference type="PROSITE" id="PS00723">
    <property type="entry name" value="POLYPRENYL_SYNTHASE_1"/>
    <property type="match status" value="1"/>
</dbReference>
<evidence type="ECO:0000313" key="9">
    <source>
        <dbReference type="Proteomes" id="UP000011744"/>
    </source>
</evidence>
<dbReference type="eggNOG" id="COG0142">
    <property type="taxonomic scope" value="Bacteria"/>
</dbReference>
<dbReference type="NCBIfam" id="NF045485">
    <property type="entry name" value="FPPsyn"/>
    <property type="match status" value="1"/>
</dbReference>
<keyword evidence="9" id="KW-1185">Reference proteome</keyword>
<dbReference type="Gene3D" id="1.10.600.10">
    <property type="entry name" value="Farnesyl Diphosphate Synthase"/>
    <property type="match status" value="1"/>
</dbReference>
<dbReference type="InterPro" id="IPR008949">
    <property type="entry name" value="Isoprenoid_synthase_dom_sf"/>
</dbReference>
<dbReference type="InterPro" id="IPR053378">
    <property type="entry name" value="Prenyl_diphosphate_synthase"/>
</dbReference>
<evidence type="ECO:0000256" key="5">
    <source>
        <dbReference type="ARBA" id="ARBA00022842"/>
    </source>
</evidence>
<dbReference type="STRING" id="1244869.H261_06641"/>
<gene>
    <name evidence="8" type="ORF">H261_06641</name>
</gene>
<dbReference type="Proteomes" id="UP000011744">
    <property type="component" value="Unassembled WGS sequence"/>
</dbReference>
<evidence type="ECO:0000256" key="7">
    <source>
        <dbReference type="RuleBase" id="RU004466"/>
    </source>
</evidence>
<keyword evidence="6" id="KW-0414">Isoprene biosynthesis</keyword>
<dbReference type="Pfam" id="PF00348">
    <property type="entry name" value="polyprenyl_synt"/>
    <property type="match status" value="1"/>
</dbReference>
<protein>
    <submittedName>
        <fullName evidence="8">Geranylgeranyl pyrophosphate synthase</fullName>
    </submittedName>
</protein>
<evidence type="ECO:0000256" key="3">
    <source>
        <dbReference type="ARBA" id="ARBA00022679"/>
    </source>
</evidence>
<reference evidence="8 9" key="1">
    <citation type="journal article" date="2014" name="Genome Announc.">
        <title>Draft Genome Sequence of Magnetospirillum sp. Strain SO-1, a Freshwater Magnetotactic Bacterium Isolated from the Ol'khovka River, Russia.</title>
        <authorList>
            <person name="Grouzdev D.S."/>
            <person name="Dziuba M.V."/>
            <person name="Sukhacheva M.S."/>
            <person name="Mardanov A.V."/>
            <person name="Beletskiy A.V."/>
            <person name="Kuznetsov B.B."/>
            <person name="Skryabin K.G."/>
        </authorList>
    </citation>
    <scope>NUCLEOTIDE SEQUENCE [LARGE SCALE GENOMIC DNA]</scope>
    <source>
        <strain evidence="8 9">SO-1</strain>
    </source>
</reference>
<dbReference type="PANTHER" id="PTHR43281">
    <property type="entry name" value="FARNESYL DIPHOSPHATE SYNTHASE"/>
    <property type="match status" value="1"/>
</dbReference>
<dbReference type="PATRIC" id="fig|1244869.3.peg.1336"/>
<dbReference type="EMBL" id="AONQ01000013">
    <property type="protein sequence ID" value="EME70714.1"/>
    <property type="molecule type" value="Genomic_DNA"/>
</dbReference>
<dbReference type="RefSeq" id="WP_008615651.1">
    <property type="nucleotide sequence ID" value="NZ_AONQ01000013.1"/>
</dbReference>
<organism evidence="8 9">
    <name type="scientific">Paramagnetospirillum caucaseum</name>
    <dbReference type="NCBI Taxonomy" id="1244869"/>
    <lineage>
        <taxon>Bacteria</taxon>
        <taxon>Pseudomonadati</taxon>
        <taxon>Pseudomonadota</taxon>
        <taxon>Alphaproteobacteria</taxon>
        <taxon>Rhodospirillales</taxon>
        <taxon>Magnetospirillaceae</taxon>
        <taxon>Paramagnetospirillum</taxon>
    </lineage>
</organism>
<dbReference type="GO" id="GO:0046872">
    <property type="term" value="F:metal ion binding"/>
    <property type="evidence" value="ECO:0007669"/>
    <property type="project" value="UniProtKB-KW"/>
</dbReference>
<keyword evidence="3 7" id="KW-0808">Transferase</keyword>
<name>M3ADX4_9PROT</name>
<sequence length="296" mass="32101">MSPRLTEALTVVSQAVNSELDRLLPVSESPDSRVHEAMRYASLDGGKRLRPFLVMQSASLFNVAESAAIRVACAIEMIHCYSLVHDDLPCMDDDDLRRGRPTCHKAFDEATALLAGDALLTKAFEVLVNPATHADPVVRCELVADLAHASGGQGMVGGQMIDLQAHTLELDVAGITRLQQLKTGRLFSFSCEAGAVLGKAHGELRLALRNYAHDLGLAFQIADDILDVEGDVAEVGKRLNKDADAGKATFVSLLGLERAKSQADMLAEQACRHLDPFGEKADLMRDVARFVVRRRS</sequence>
<evidence type="ECO:0000313" key="8">
    <source>
        <dbReference type="EMBL" id="EME70714.1"/>
    </source>
</evidence>
<comment type="caution">
    <text evidence="8">The sequence shown here is derived from an EMBL/GenBank/DDBJ whole genome shotgun (WGS) entry which is preliminary data.</text>
</comment>
<comment type="cofactor">
    <cofactor evidence="1">
        <name>Mg(2+)</name>
        <dbReference type="ChEBI" id="CHEBI:18420"/>
    </cofactor>
</comment>
<dbReference type="InterPro" id="IPR033749">
    <property type="entry name" value="Polyprenyl_synt_CS"/>
</dbReference>
<dbReference type="SFLD" id="SFLDS00005">
    <property type="entry name" value="Isoprenoid_Synthase_Type_I"/>
    <property type="match status" value="1"/>
</dbReference>
<proteinExistence type="inferred from homology"/>
<dbReference type="GO" id="GO:0016114">
    <property type="term" value="P:terpenoid biosynthetic process"/>
    <property type="evidence" value="ECO:0007669"/>
    <property type="project" value="UniProtKB-ARBA"/>
</dbReference>
<accession>M3ADX4</accession>
<dbReference type="GO" id="GO:0004659">
    <property type="term" value="F:prenyltransferase activity"/>
    <property type="evidence" value="ECO:0007669"/>
    <property type="project" value="InterPro"/>
</dbReference>
<dbReference type="InterPro" id="IPR000092">
    <property type="entry name" value="Polyprenyl_synt"/>
</dbReference>
<dbReference type="FunFam" id="1.10.600.10:FF:000001">
    <property type="entry name" value="Geranylgeranyl diphosphate synthase"/>
    <property type="match status" value="1"/>
</dbReference>
<dbReference type="GO" id="GO:0005737">
    <property type="term" value="C:cytoplasm"/>
    <property type="evidence" value="ECO:0007669"/>
    <property type="project" value="UniProtKB-ARBA"/>
</dbReference>
<evidence type="ECO:0000256" key="2">
    <source>
        <dbReference type="ARBA" id="ARBA00006706"/>
    </source>
</evidence>
<dbReference type="PANTHER" id="PTHR43281:SF1">
    <property type="entry name" value="FARNESYL DIPHOSPHATE SYNTHASE"/>
    <property type="match status" value="1"/>
</dbReference>
<evidence type="ECO:0000256" key="6">
    <source>
        <dbReference type="ARBA" id="ARBA00023229"/>
    </source>
</evidence>
<dbReference type="SUPFAM" id="SSF48576">
    <property type="entry name" value="Terpenoid synthases"/>
    <property type="match status" value="1"/>
</dbReference>
<evidence type="ECO:0000256" key="1">
    <source>
        <dbReference type="ARBA" id="ARBA00001946"/>
    </source>
</evidence>
<dbReference type="PROSITE" id="PS00444">
    <property type="entry name" value="POLYPRENYL_SYNTHASE_2"/>
    <property type="match status" value="1"/>
</dbReference>
<keyword evidence="4" id="KW-0479">Metal-binding</keyword>
<evidence type="ECO:0000256" key="4">
    <source>
        <dbReference type="ARBA" id="ARBA00022723"/>
    </source>
</evidence>